<keyword evidence="1" id="KW-1133">Transmembrane helix</keyword>
<dbReference type="EMBL" id="AP027925">
    <property type="protein sequence ID" value="BED92564.1"/>
    <property type="molecule type" value="Genomic_DNA"/>
</dbReference>
<organism evidence="3">
    <name type="scientific">Candidatus Paraimprobicoccus trichonymphae</name>
    <dbReference type="NCBI Taxonomy" id="3033793"/>
    <lineage>
        <taxon>Bacteria</taxon>
        <taxon>Bacillati</taxon>
        <taxon>Bacillota</taxon>
        <taxon>Clostridia</taxon>
        <taxon>Candidatus Paraimprobicoccus</taxon>
    </lineage>
</organism>
<reference evidence="3" key="1">
    <citation type="journal article" date="2023" name="ISME J.">
        <title>Emergence of putative energy parasites within Clostridia revealed by genome analysis of a novel endosymbiotic clade.</title>
        <authorList>
            <person name="Takahashi K."/>
            <person name="Kuwahara H."/>
            <person name="Horikawa Y."/>
            <person name="Izawa K."/>
            <person name="Kato D."/>
            <person name="Inagaki T."/>
            <person name="Yuki M."/>
            <person name="Ohkuma M."/>
            <person name="Hongoh Y."/>
        </authorList>
    </citation>
    <scope>NUCLEOTIDE SEQUENCE</scope>
    <source>
        <strain evidence="3">RsTa-C01</strain>
    </source>
</reference>
<dbReference type="KEGG" id="ptrh:RsTaC01_0335"/>
<name>A0AA48KZS5_9FIRM</name>
<feature type="transmembrane region" description="Helical" evidence="1">
    <location>
        <begin position="186"/>
        <end position="209"/>
    </location>
</feature>
<dbReference type="Gene3D" id="3.10.310.50">
    <property type="match status" value="1"/>
</dbReference>
<dbReference type="PANTHER" id="PTHR30373:SF2">
    <property type="entry name" value="UPF0603 PROTEIN YGCG"/>
    <property type="match status" value="1"/>
</dbReference>
<sequence>MIKNLKFVFLFFVFFLSFFTLHAIVNYTSDFFINDYANVLDNDTKKYILSNSKLLDKRDFAQVVVLTLETFDQNSQNLEDFALDVFRDWKIGSKEKNHGLLLILISKSRKIRVQVGYGLEGILNDGKVGNFLEKYAVPHFKKGDFNLGIKNLYSVIISEIYSSNNLEVPDDVSESTKSGENSPLDVFFIVIIIVAVIAFGAIGGFFGGISGGGNYHNGRGGNFGGGGNHGGGGSSGGGGASRNF</sequence>
<keyword evidence="1" id="KW-0812">Transmembrane</keyword>
<dbReference type="AlphaFoldDB" id="A0AA48KZS5"/>
<proteinExistence type="predicted"/>
<feature type="domain" description="TPM" evidence="2">
    <location>
        <begin position="33"/>
        <end position="157"/>
    </location>
</feature>
<dbReference type="InterPro" id="IPR007621">
    <property type="entry name" value="TPM_dom"/>
</dbReference>
<keyword evidence="1" id="KW-0472">Membrane</keyword>
<dbReference type="PANTHER" id="PTHR30373">
    <property type="entry name" value="UPF0603 PROTEIN YGCG"/>
    <property type="match status" value="1"/>
</dbReference>
<dbReference type="Proteomes" id="UP001335720">
    <property type="component" value="Chromosome"/>
</dbReference>
<evidence type="ECO:0000313" key="3">
    <source>
        <dbReference type="EMBL" id="BED92564.1"/>
    </source>
</evidence>
<evidence type="ECO:0000256" key="1">
    <source>
        <dbReference type="SAM" id="Phobius"/>
    </source>
</evidence>
<gene>
    <name evidence="3" type="ORF">RsTaC01_0335</name>
</gene>
<accession>A0AA48KZS5</accession>
<dbReference type="Pfam" id="PF04536">
    <property type="entry name" value="TPM_phosphatase"/>
    <property type="match status" value="1"/>
</dbReference>
<protein>
    <submittedName>
        <fullName evidence="3">TPM domain-containing protein</fullName>
    </submittedName>
</protein>
<evidence type="ECO:0000259" key="2">
    <source>
        <dbReference type="Pfam" id="PF04536"/>
    </source>
</evidence>